<dbReference type="GO" id="GO:0007155">
    <property type="term" value="P:cell adhesion"/>
    <property type="evidence" value="ECO:0007669"/>
    <property type="project" value="TreeGrafter"/>
</dbReference>
<dbReference type="PANTHER" id="PTHR10900:SF77">
    <property type="entry name" value="FI19380P1"/>
    <property type="match status" value="1"/>
</dbReference>
<protein>
    <submittedName>
        <fullName evidence="3">FAS1 domain-containing protein</fullName>
    </submittedName>
</protein>
<evidence type="ECO:0000313" key="4">
    <source>
        <dbReference type="Proteomes" id="UP001175211"/>
    </source>
</evidence>
<organism evidence="3 4">
    <name type="scientific">Armillaria tabescens</name>
    <name type="common">Ringless honey mushroom</name>
    <name type="synonym">Agaricus tabescens</name>
    <dbReference type="NCBI Taxonomy" id="1929756"/>
    <lineage>
        <taxon>Eukaryota</taxon>
        <taxon>Fungi</taxon>
        <taxon>Dikarya</taxon>
        <taxon>Basidiomycota</taxon>
        <taxon>Agaricomycotina</taxon>
        <taxon>Agaricomycetes</taxon>
        <taxon>Agaricomycetidae</taxon>
        <taxon>Agaricales</taxon>
        <taxon>Marasmiineae</taxon>
        <taxon>Physalacriaceae</taxon>
        <taxon>Desarmillaria</taxon>
    </lineage>
</organism>
<dbReference type="SMART" id="SM00554">
    <property type="entry name" value="FAS1"/>
    <property type="match status" value="1"/>
</dbReference>
<dbReference type="Pfam" id="PF02469">
    <property type="entry name" value="Fasciclin"/>
    <property type="match status" value="1"/>
</dbReference>
<dbReference type="EMBL" id="JAUEPS010000002">
    <property type="protein sequence ID" value="KAK0468496.1"/>
    <property type="molecule type" value="Genomic_DNA"/>
</dbReference>
<keyword evidence="4" id="KW-1185">Reference proteome</keyword>
<dbReference type="PANTHER" id="PTHR10900">
    <property type="entry name" value="PERIOSTIN-RELATED"/>
    <property type="match status" value="1"/>
</dbReference>
<feature type="signal peptide" evidence="1">
    <location>
        <begin position="1"/>
        <end position="20"/>
    </location>
</feature>
<dbReference type="RefSeq" id="XP_060338771.1">
    <property type="nucleotide sequence ID" value="XM_060482257.1"/>
</dbReference>
<dbReference type="AlphaFoldDB" id="A0AA39NMQ8"/>
<dbReference type="GO" id="GO:0005615">
    <property type="term" value="C:extracellular space"/>
    <property type="evidence" value="ECO:0007669"/>
    <property type="project" value="TreeGrafter"/>
</dbReference>
<reference evidence="3" key="1">
    <citation type="submission" date="2023-06" db="EMBL/GenBank/DDBJ databases">
        <authorList>
            <consortium name="Lawrence Berkeley National Laboratory"/>
            <person name="Ahrendt S."/>
            <person name="Sahu N."/>
            <person name="Indic B."/>
            <person name="Wong-Bajracharya J."/>
            <person name="Merenyi Z."/>
            <person name="Ke H.-M."/>
            <person name="Monk M."/>
            <person name="Kocsube S."/>
            <person name="Drula E."/>
            <person name="Lipzen A."/>
            <person name="Balint B."/>
            <person name="Henrissat B."/>
            <person name="Andreopoulos B."/>
            <person name="Martin F.M."/>
            <person name="Harder C.B."/>
            <person name="Rigling D."/>
            <person name="Ford K.L."/>
            <person name="Foster G.D."/>
            <person name="Pangilinan J."/>
            <person name="Papanicolaou A."/>
            <person name="Barry K."/>
            <person name="LaButti K."/>
            <person name="Viragh M."/>
            <person name="Koriabine M."/>
            <person name="Yan M."/>
            <person name="Riley R."/>
            <person name="Champramary S."/>
            <person name="Plett K.L."/>
            <person name="Tsai I.J."/>
            <person name="Slot J."/>
            <person name="Sipos G."/>
            <person name="Plett J."/>
            <person name="Nagy L.G."/>
            <person name="Grigoriev I.V."/>
        </authorList>
    </citation>
    <scope>NUCLEOTIDE SEQUENCE</scope>
    <source>
        <strain evidence="3">CCBAS 213</strain>
    </source>
</reference>
<dbReference type="GeneID" id="85365805"/>
<dbReference type="InterPro" id="IPR036378">
    <property type="entry name" value="FAS1_dom_sf"/>
</dbReference>
<comment type="caution">
    <text evidence="3">The sequence shown here is derived from an EMBL/GenBank/DDBJ whole genome shotgun (WGS) entry which is preliminary data.</text>
</comment>
<dbReference type="InterPro" id="IPR000782">
    <property type="entry name" value="FAS1_domain"/>
</dbReference>
<dbReference type="GO" id="GO:0030198">
    <property type="term" value="P:extracellular matrix organization"/>
    <property type="evidence" value="ECO:0007669"/>
    <property type="project" value="TreeGrafter"/>
</dbReference>
<proteinExistence type="predicted"/>
<dbReference type="PROSITE" id="PS50213">
    <property type="entry name" value="FAS1"/>
    <property type="match status" value="1"/>
</dbReference>
<dbReference type="InterPro" id="IPR050904">
    <property type="entry name" value="Adhesion/Biosynth-related"/>
</dbReference>
<feature type="chain" id="PRO_5041273972" evidence="1">
    <location>
        <begin position="21"/>
        <end position="219"/>
    </location>
</feature>
<feature type="domain" description="FAS1" evidence="2">
    <location>
        <begin position="1"/>
        <end position="149"/>
    </location>
</feature>
<evidence type="ECO:0000259" key="2">
    <source>
        <dbReference type="PROSITE" id="PS50213"/>
    </source>
</evidence>
<sequence length="219" mass="25141">MSWLYLLSITFSMMFSLCQGQTQSLLGYLKNRSDTSKLVEWIETPPGSFTFFAPNNDAIESLNERYRDWLVSPLGRDTIGNLLIHHYVPNTKFMTSSFNETYGRFQTGSYLLVGAQAIDNTVVLNRVAHIVEGDINVDSGIVHIIDRVLSHRIRNGNQRMRGSSHRHSFLDRVLILLCLTAKPDTHQKKKNPYIGIPLHPALGRERAHTYIWYPHQFLI</sequence>
<dbReference type="Proteomes" id="UP001175211">
    <property type="component" value="Unassembled WGS sequence"/>
</dbReference>
<name>A0AA39NMQ8_ARMTA</name>
<dbReference type="GO" id="GO:0031012">
    <property type="term" value="C:extracellular matrix"/>
    <property type="evidence" value="ECO:0007669"/>
    <property type="project" value="TreeGrafter"/>
</dbReference>
<accession>A0AA39NMQ8</accession>
<dbReference type="GO" id="GO:0050839">
    <property type="term" value="F:cell adhesion molecule binding"/>
    <property type="evidence" value="ECO:0007669"/>
    <property type="project" value="TreeGrafter"/>
</dbReference>
<dbReference type="Gene3D" id="2.30.180.10">
    <property type="entry name" value="FAS1 domain"/>
    <property type="match status" value="1"/>
</dbReference>
<gene>
    <name evidence="3" type="ORF">EV420DRAFT_470366</name>
</gene>
<dbReference type="SUPFAM" id="SSF82153">
    <property type="entry name" value="FAS1 domain"/>
    <property type="match status" value="1"/>
</dbReference>
<evidence type="ECO:0000256" key="1">
    <source>
        <dbReference type="SAM" id="SignalP"/>
    </source>
</evidence>
<evidence type="ECO:0000313" key="3">
    <source>
        <dbReference type="EMBL" id="KAK0468496.1"/>
    </source>
</evidence>
<keyword evidence="1" id="KW-0732">Signal</keyword>